<dbReference type="InterPro" id="IPR029058">
    <property type="entry name" value="AB_hydrolase_fold"/>
</dbReference>
<evidence type="ECO:0008006" key="3">
    <source>
        <dbReference type="Google" id="ProtNLM"/>
    </source>
</evidence>
<protein>
    <recommendedName>
        <fullName evidence="3">Alpha/beta hydrolase fold-3 domain-containing protein</fullName>
    </recommendedName>
</protein>
<dbReference type="OrthoDB" id="189743at2759"/>
<reference evidence="2" key="1">
    <citation type="journal article" date="2015" name="PLoS Genet.">
        <title>Genome Sequence and Transcriptome Analyses of Chrysochromulina tobin: Metabolic Tools for Enhanced Algal Fitness in the Prominent Order Prymnesiales (Haptophyceae).</title>
        <authorList>
            <person name="Hovde B.T."/>
            <person name="Deodato C.R."/>
            <person name="Hunsperger H.M."/>
            <person name="Ryken S.A."/>
            <person name="Yost W."/>
            <person name="Jha R.K."/>
            <person name="Patterson J."/>
            <person name="Monnat R.J. Jr."/>
            <person name="Barlow S.B."/>
            <person name="Starkenburg S.R."/>
            <person name="Cattolico R.A."/>
        </authorList>
    </citation>
    <scope>NUCLEOTIDE SEQUENCE</scope>
    <source>
        <strain evidence="2">CCMP291</strain>
    </source>
</reference>
<accession>A0A0M0JL77</accession>
<dbReference type="AlphaFoldDB" id="A0A0M0JL77"/>
<proteinExistence type="predicted"/>
<sequence length="228" mass="23969">MLDDVCTALKWVLANRSALAQAAPTAAPTDGAAGSGSDFGSSADMLPPLVFGGYSSGAHVATSLLQRPALLAARGLPPPAELCDGVLLLSGVLGTRLTAPRTSPLAPALSNLILFTAFGVKAAAALPSPVHDVERSPRLPHLLLGCKHEVFGLPLVEAAFYDVLFCSREVTRRLQALGVPAELHELPSDHWFMLGSAALHEALAAALRDRRWPLNSKTESKKELSLSK</sequence>
<keyword evidence="2" id="KW-1185">Reference proteome</keyword>
<gene>
    <name evidence="1" type="ORF">Ctob_009991</name>
</gene>
<name>A0A0M0JL77_9EUKA</name>
<dbReference type="Proteomes" id="UP000037460">
    <property type="component" value="Unassembled WGS sequence"/>
</dbReference>
<dbReference type="Gene3D" id="3.40.50.1820">
    <property type="entry name" value="alpha/beta hydrolase"/>
    <property type="match status" value="1"/>
</dbReference>
<dbReference type="SUPFAM" id="SSF53474">
    <property type="entry name" value="alpha/beta-Hydrolases"/>
    <property type="match status" value="1"/>
</dbReference>
<comment type="caution">
    <text evidence="1">The sequence shown here is derived from an EMBL/GenBank/DDBJ whole genome shotgun (WGS) entry which is preliminary data.</text>
</comment>
<dbReference type="EMBL" id="JWZX01002742">
    <property type="protein sequence ID" value="KOO27240.1"/>
    <property type="molecule type" value="Genomic_DNA"/>
</dbReference>
<organism evidence="1 2">
    <name type="scientific">Chrysochromulina tobinii</name>
    <dbReference type="NCBI Taxonomy" id="1460289"/>
    <lineage>
        <taxon>Eukaryota</taxon>
        <taxon>Haptista</taxon>
        <taxon>Haptophyta</taxon>
        <taxon>Prymnesiophyceae</taxon>
        <taxon>Prymnesiales</taxon>
        <taxon>Chrysochromulinaceae</taxon>
        <taxon>Chrysochromulina</taxon>
    </lineage>
</organism>
<evidence type="ECO:0000313" key="1">
    <source>
        <dbReference type="EMBL" id="KOO27240.1"/>
    </source>
</evidence>
<evidence type="ECO:0000313" key="2">
    <source>
        <dbReference type="Proteomes" id="UP000037460"/>
    </source>
</evidence>